<comment type="caution">
    <text evidence="1">The sequence shown here is derived from an EMBL/GenBank/DDBJ whole genome shotgun (WGS) entry which is preliminary data.</text>
</comment>
<keyword evidence="2" id="KW-1185">Reference proteome</keyword>
<proteinExistence type="predicted"/>
<evidence type="ECO:0000313" key="1">
    <source>
        <dbReference type="EMBL" id="KAJ8002278.1"/>
    </source>
</evidence>
<accession>A0ACC2GEX5</accession>
<protein>
    <submittedName>
        <fullName evidence="1">Uncharacterized protein</fullName>
    </submittedName>
</protein>
<dbReference type="Proteomes" id="UP001157502">
    <property type="component" value="Chromosome 14"/>
</dbReference>
<evidence type="ECO:0000313" key="2">
    <source>
        <dbReference type="Proteomes" id="UP001157502"/>
    </source>
</evidence>
<sequence length="382" mass="41699">MSGAERAEPLMEKTYVILRKHLNKVPAAAMSEVKQEWPFLFSQKCLFSHFGLLTDVDVLQKLHEAISRRGQTILDYCATLDNPKIRDVLACYDPDSDKAASILLLLMLYIKEPKESLMLEVDEIFYSTDGNSLDQIFGPDFLDGQHSDEKPLSLLGHTLWQRKHPSKMNQYDDVTPAARNQRKTTATPNKLSSSMQAKLPDVMLAANYNSDTEDTSSVSQGPNTRAKSRISQPKMPDVQYDSDSCVEVNVTASSCLPLPDNLIPTDAVECSKGSPHTRIRSPSRRGTASSRVAATNTLPPPPVIPVISQTVGLGSALCSVAAFNSLTPSSSAPATSHYVSTGGGTSSRVTVSKCPVSYVTDEFSCSDYATYISLMKNVSDQH</sequence>
<gene>
    <name evidence="1" type="ORF">DPEC_G00178230</name>
</gene>
<organism evidence="1 2">
    <name type="scientific">Dallia pectoralis</name>
    <name type="common">Alaska blackfish</name>
    <dbReference type="NCBI Taxonomy" id="75939"/>
    <lineage>
        <taxon>Eukaryota</taxon>
        <taxon>Metazoa</taxon>
        <taxon>Chordata</taxon>
        <taxon>Craniata</taxon>
        <taxon>Vertebrata</taxon>
        <taxon>Euteleostomi</taxon>
        <taxon>Actinopterygii</taxon>
        <taxon>Neopterygii</taxon>
        <taxon>Teleostei</taxon>
        <taxon>Protacanthopterygii</taxon>
        <taxon>Esociformes</taxon>
        <taxon>Umbridae</taxon>
        <taxon>Dallia</taxon>
    </lineage>
</organism>
<reference evidence="1" key="1">
    <citation type="submission" date="2021-05" db="EMBL/GenBank/DDBJ databases">
        <authorList>
            <person name="Pan Q."/>
            <person name="Jouanno E."/>
            <person name="Zahm M."/>
            <person name="Klopp C."/>
            <person name="Cabau C."/>
            <person name="Louis A."/>
            <person name="Berthelot C."/>
            <person name="Parey E."/>
            <person name="Roest Crollius H."/>
            <person name="Montfort J."/>
            <person name="Robinson-Rechavi M."/>
            <person name="Bouchez O."/>
            <person name="Lampietro C."/>
            <person name="Lopez Roques C."/>
            <person name="Donnadieu C."/>
            <person name="Postlethwait J."/>
            <person name="Bobe J."/>
            <person name="Dillon D."/>
            <person name="Chandos A."/>
            <person name="von Hippel F."/>
            <person name="Guiguen Y."/>
        </authorList>
    </citation>
    <scope>NUCLEOTIDE SEQUENCE</scope>
    <source>
        <strain evidence="1">YG-Jan2019</strain>
    </source>
</reference>
<name>A0ACC2GEX5_DALPE</name>
<dbReference type="EMBL" id="CM055741">
    <property type="protein sequence ID" value="KAJ8002278.1"/>
    <property type="molecule type" value="Genomic_DNA"/>
</dbReference>